<dbReference type="SUPFAM" id="SSF90123">
    <property type="entry name" value="ABC transporter transmembrane region"/>
    <property type="match status" value="1"/>
</dbReference>
<evidence type="ECO:0000256" key="6">
    <source>
        <dbReference type="ARBA" id="ARBA00023136"/>
    </source>
</evidence>
<feature type="transmembrane region" description="Helical" evidence="7">
    <location>
        <begin position="248"/>
        <end position="269"/>
    </location>
</feature>
<dbReference type="InterPro" id="IPR027417">
    <property type="entry name" value="P-loop_NTPase"/>
</dbReference>
<feature type="domain" description="ABC transmembrane type-1" evidence="9">
    <location>
        <begin position="26"/>
        <end position="269"/>
    </location>
</feature>
<feature type="transmembrane region" description="Helical" evidence="7">
    <location>
        <begin position="168"/>
        <end position="187"/>
    </location>
</feature>
<feature type="transmembrane region" description="Helical" evidence="7">
    <location>
        <begin position="56"/>
        <end position="76"/>
    </location>
</feature>
<dbReference type="PANTHER" id="PTHR24221:SF654">
    <property type="entry name" value="ATP-BINDING CASSETTE SUB-FAMILY B MEMBER 6"/>
    <property type="match status" value="1"/>
</dbReference>
<comment type="subcellular location">
    <subcellularLocation>
        <location evidence="1">Cell membrane</location>
        <topology evidence="1">Multi-pass membrane protein</topology>
    </subcellularLocation>
</comment>
<dbReference type="GO" id="GO:0140359">
    <property type="term" value="F:ABC-type transporter activity"/>
    <property type="evidence" value="ECO:0007669"/>
    <property type="project" value="InterPro"/>
</dbReference>
<dbReference type="PROSITE" id="PS50929">
    <property type="entry name" value="ABC_TM1F"/>
    <property type="match status" value="1"/>
</dbReference>
<evidence type="ECO:0000259" key="9">
    <source>
        <dbReference type="PROSITE" id="PS50929"/>
    </source>
</evidence>
<dbReference type="InterPro" id="IPR039421">
    <property type="entry name" value="Type_1_exporter"/>
</dbReference>
<dbReference type="InterPro" id="IPR036640">
    <property type="entry name" value="ABC1_TM_sf"/>
</dbReference>
<feature type="transmembrane region" description="Helical" evidence="7">
    <location>
        <begin position="143"/>
        <end position="162"/>
    </location>
</feature>
<dbReference type="InterPro" id="IPR003439">
    <property type="entry name" value="ABC_transporter-like_ATP-bd"/>
</dbReference>
<dbReference type="EMBL" id="QAYE01000003">
    <property type="protein sequence ID" value="PTW47314.1"/>
    <property type="molecule type" value="Genomic_DNA"/>
</dbReference>
<evidence type="ECO:0000256" key="7">
    <source>
        <dbReference type="SAM" id="Phobius"/>
    </source>
</evidence>
<evidence type="ECO:0000256" key="4">
    <source>
        <dbReference type="ARBA" id="ARBA00022840"/>
    </source>
</evidence>
<reference evidence="10 11" key="1">
    <citation type="submission" date="2018-04" db="EMBL/GenBank/DDBJ databases">
        <title>Genomic Encyclopedia of Type Strains, Phase III (KMG-III): the genomes of soil and plant-associated and newly described type strains.</title>
        <authorList>
            <person name="Whitman W."/>
        </authorList>
    </citation>
    <scope>NUCLEOTIDE SEQUENCE [LARGE SCALE GENOMIC DNA]</scope>
    <source>
        <strain evidence="10 11">MA-olki</strain>
    </source>
</reference>
<dbReference type="Proteomes" id="UP000244013">
    <property type="component" value="Unassembled WGS sequence"/>
</dbReference>
<keyword evidence="2 7" id="KW-0812">Transmembrane</keyword>
<dbReference type="GO" id="GO:0034040">
    <property type="term" value="F:ATPase-coupled lipid transmembrane transporter activity"/>
    <property type="evidence" value="ECO:0007669"/>
    <property type="project" value="TreeGrafter"/>
</dbReference>
<feature type="transmembrane region" description="Helical" evidence="7">
    <location>
        <begin position="22"/>
        <end position="44"/>
    </location>
</feature>
<dbReference type="GO" id="GO:0005524">
    <property type="term" value="F:ATP binding"/>
    <property type="evidence" value="ECO:0007669"/>
    <property type="project" value="UniProtKB-KW"/>
</dbReference>
<comment type="caution">
    <text evidence="10">The sequence shown here is derived from an EMBL/GenBank/DDBJ whole genome shotgun (WGS) entry which is preliminary data.</text>
</comment>
<sequence>MTAFDTLIANERRRQRRGLWRASSYAAIVAIASVVLLGLSGWFITAAALAGVAGPIAAQGFNYMLPSAGIRLLAILRTAGRYGERLASHEAAFGALARIRPALFLGLARGPAEHALALTQGEATARIVQDVNVVEAQFVRLSAMPGMIAALASGLLLCALGGWRPASALVLCIPGVLAVASVLARRLDAPGREVQRASGALKDAFAGVADAAAELRCYGVEAQAMDAVDACSLRLAEAQRAQAGVAGWFEFIQAVALGVAGVAALILAAPAGAPIAALCALAAVMAIDGAGPVLRSLAQRSAVREATARLDDLLPCETTEDEPTACLGAARSLDLLGTHLTMGIRVALVGASGTGKTTLVESLLGLRGANPGTAFIDGKDIVDVPLAVRRATFGWAPQDAALLAGTVRDTLALGDAPADDAAMWAVLADAALTDVIEALPNGLDTWIGEHGVRLSGGERRRLALARAYLVRATWLLLDEPTEGLDAATERCVAERLSARLARTGQGLLMVSHRPAMVAMCDRQLAVVPVPSAIVALPRDIAPRPRRYSRD</sequence>
<dbReference type="InterPro" id="IPR017871">
    <property type="entry name" value="ABC_transporter-like_CS"/>
</dbReference>
<dbReference type="AlphaFoldDB" id="A0A2T5U750"/>
<protein>
    <submittedName>
        <fullName evidence="10">ATP-binding cassette subfamily C protein CydC</fullName>
    </submittedName>
</protein>
<proteinExistence type="predicted"/>
<dbReference type="Gene3D" id="3.40.50.300">
    <property type="entry name" value="P-loop containing nucleotide triphosphate hydrolases"/>
    <property type="match status" value="1"/>
</dbReference>
<evidence type="ECO:0000256" key="1">
    <source>
        <dbReference type="ARBA" id="ARBA00004651"/>
    </source>
</evidence>
<evidence type="ECO:0000256" key="2">
    <source>
        <dbReference type="ARBA" id="ARBA00022692"/>
    </source>
</evidence>
<evidence type="ECO:0000259" key="8">
    <source>
        <dbReference type="PROSITE" id="PS50893"/>
    </source>
</evidence>
<keyword evidence="3" id="KW-0547">Nucleotide-binding</keyword>
<gene>
    <name evidence="10" type="ORF">C8J25_10329</name>
</gene>
<evidence type="ECO:0000313" key="11">
    <source>
        <dbReference type="Proteomes" id="UP000244013"/>
    </source>
</evidence>
<name>A0A2T5U750_9SPHN</name>
<dbReference type="PROSITE" id="PS00211">
    <property type="entry name" value="ABC_TRANSPORTER_1"/>
    <property type="match status" value="1"/>
</dbReference>
<dbReference type="Gene3D" id="1.20.1560.10">
    <property type="entry name" value="ABC transporter type 1, transmembrane domain"/>
    <property type="match status" value="1"/>
</dbReference>
<dbReference type="Pfam" id="PF00005">
    <property type="entry name" value="ABC_tran"/>
    <property type="match status" value="1"/>
</dbReference>
<feature type="domain" description="ABC transporter" evidence="8">
    <location>
        <begin position="308"/>
        <end position="550"/>
    </location>
</feature>
<accession>A0A2T5U750</accession>
<dbReference type="InterPro" id="IPR003593">
    <property type="entry name" value="AAA+_ATPase"/>
</dbReference>
<dbReference type="PANTHER" id="PTHR24221">
    <property type="entry name" value="ATP-BINDING CASSETTE SUB-FAMILY B"/>
    <property type="match status" value="1"/>
</dbReference>
<keyword evidence="4 10" id="KW-0067">ATP-binding</keyword>
<keyword evidence="6 7" id="KW-0472">Membrane</keyword>
<dbReference type="GO" id="GO:0016887">
    <property type="term" value="F:ATP hydrolysis activity"/>
    <property type="evidence" value="ECO:0007669"/>
    <property type="project" value="InterPro"/>
</dbReference>
<evidence type="ECO:0000256" key="5">
    <source>
        <dbReference type="ARBA" id="ARBA00022989"/>
    </source>
</evidence>
<dbReference type="SMART" id="SM00382">
    <property type="entry name" value="AAA"/>
    <property type="match status" value="1"/>
</dbReference>
<feature type="transmembrane region" description="Helical" evidence="7">
    <location>
        <begin position="275"/>
        <end position="294"/>
    </location>
</feature>
<dbReference type="SUPFAM" id="SSF52540">
    <property type="entry name" value="P-loop containing nucleoside triphosphate hydrolases"/>
    <property type="match status" value="1"/>
</dbReference>
<dbReference type="InterPro" id="IPR011527">
    <property type="entry name" value="ABC1_TM_dom"/>
</dbReference>
<evidence type="ECO:0000256" key="3">
    <source>
        <dbReference type="ARBA" id="ARBA00022741"/>
    </source>
</evidence>
<organism evidence="10 11">
    <name type="scientific">Sphingomonas faeni</name>
    <dbReference type="NCBI Taxonomy" id="185950"/>
    <lineage>
        <taxon>Bacteria</taxon>
        <taxon>Pseudomonadati</taxon>
        <taxon>Pseudomonadota</taxon>
        <taxon>Alphaproteobacteria</taxon>
        <taxon>Sphingomonadales</taxon>
        <taxon>Sphingomonadaceae</taxon>
        <taxon>Sphingomonas</taxon>
    </lineage>
</organism>
<evidence type="ECO:0000313" key="10">
    <source>
        <dbReference type="EMBL" id="PTW47314.1"/>
    </source>
</evidence>
<dbReference type="GO" id="GO:0005886">
    <property type="term" value="C:plasma membrane"/>
    <property type="evidence" value="ECO:0007669"/>
    <property type="project" value="UniProtKB-SubCell"/>
</dbReference>
<dbReference type="PROSITE" id="PS50893">
    <property type="entry name" value="ABC_TRANSPORTER_2"/>
    <property type="match status" value="1"/>
</dbReference>
<keyword evidence="5 7" id="KW-1133">Transmembrane helix</keyword>